<name>A0ABU4WHP1_9BACT</name>
<evidence type="ECO:0000256" key="17">
    <source>
        <dbReference type="ARBA" id="ARBA00041185"/>
    </source>
</evidence>
<protein>
    <recommendedName>
        <fullName evidence="17">Probable peptidoglycan glycosyltransferase FtsW</fullName>
        <ecNumber evidence="19">2.4.99.28</ecNumber>
    </recommendedName>
    <alternativeName>
        <fullName evidence="18">Cell division protein FtsW</fullName>
    </alternativeName>
    <alternativeName>
        <fullName evidence="15">Cell wall polymerase</fullName>
    </alternativeName>
    <alternativeName>
        <fullName evidence="14">Peptidoglycan polymerase</fullName>
    </alternativeName>
</protein>
<evidence type="ECO:0000256" key="14">
    <source>
        <dbReference type="ARBA" id="ARBA00032370"/>
    </source>
</evidence>
<comment type="subcellular location">
    <subcellularLocation>
        <location evidence="1">Cell membrane</location>
        <topology evidence="1">Multi-pass membrane protein</topology>
    </subcellularLocation>
</comment>
<dbReference type="Pfam" id="PF01098">
    <property type="entry name" value="FTSW_RODA_SPOVE"/>
    <property type="match status" value="1"/>
</dbReference>
<evidence type="ECO:0000256" key="5">
    <source>
        <dbReference type="ARBA" id="ARBA00022676"/>
    </source>
</evidence>
<evidence type="ECO:0000313" key="22">
    <source>
        <dbReference type="EMBL" id="MDX8416072.1"/>
    </source>
</evidence>
<evidence type="ECO:0000256" key="13">
    <source>
        <dbReference type="ARBA" id="ARBA00023316"/>
    </source>
</evidence>
<keyword evidence="11 21" id="KW-0472">Membrane</keyword>
<comment type="similarity">
    <text evidence="16">Belongs to the SEDS family. FtsW subfamily.</text>
</comment>
<dbReference type="PANTHER" id="PTHR30474:SF2">
    <property type="entry name" value="PEPTIDOGLYCAN GLYCOSYLTRANSFERASE FTSW-RELATED"/>
    <property type="match status" value="1"/>
</dbReference>
<keyword evidence="9" id="KW-0573">Peptidoglycan synthesis</keyword>
<keyword evidence="5" id="KW-0328">Glycosyltransferase</keyword>
<keyword evidence="6" id="KW-0808">Transferase</keyword>
<evidence type="ECO:0000256" key="21">
    <source>
        <dbReference type="SAM" id="Phobius"/>
    </source>
</evidence>
<feature type="transmembrane region" description="Helical" evidence="21">
    <location>
        <begin position="190"/>
        <end position="207"/>
    </location>
</feature>
<evidence type="ECO:0000256" key="15">
    <source>
        <dbReference type="ARBA" id="ARBA00033270"/>
    </source>
</evidence>
<dbReference type="RefSeq" id="WP_370397525.1">
    <property type="nucleotide sequence ID" value="NZ_JALBUT010000009.1"/>
</dbReference>
<evidence type="ECO:0000256" key="16">
    <source>
        <dbReference type="ARBA" id="ARBA00038053"/>
    </source>
</evidence>
<feature type="transmembrane region" description="Helical" evidence="21">
    <location>
        <begin position="76"/>
        <end position="96"/>
    </location>
</feature>
<evidence type="ECO:0000256" key="2">
    <source>
        <dbReference type="ARBA" id="ARBA00004752"/>
    </source>
</evidence>
<dbReference type="PANTHER" id="PTHR30474">
    <property type="entry name" value="CELL CYCLE PROTEIN"/>
    <property type="match status" value="1"/>
</dbReference>
<evidence type="ECO:0000256" key="8">
    <source>
        <dbReference type="ARBA" id="ARBA00022960"/>
    </source>
</evidence>
<keyword evidence="13" id="KW-0961">Cell wall biogenesis/degradation</keyword>
<keyword evidence="23" id="KW-1185">Reference proteome</keyword>
<feature type="transmembrane region" description="Helical" evidence="21">
    <location>
        <begin position="344"/>
        <end position="363"/>
    </location>
</feature>
<evidence type="ECO:0000256" key="6">
    <source>
        <dbReference type="ARBA" id="ARBA00022679"/>
    </source>
</evidence>
<evidence type="ECO:0000256" key="1">
    <source>
        <dbReference type="ARBA" id="ARBA00004651"/>
    </source>
</evidence>
<evidence type="ECO:0000256" key="7">
    <source>
        <dbReference type="ARBA" id="ARBA00022692"/>
    </source>
</evidence>
<keyword evidence="12" id="KW-0131">Cell cycle</keyword>
<evidence type="ECO:0000256" key="11">
    <source>
        <dbReference type="ARBA" id="ARBA00023136"/>
    </source>
</evidence>
<feature type="transmembrane region" description="Helical" evidence="21">
    <location>
        <begin position="166"/>
        <end position="183"/>
    </location>
</feature>
<evidence type="ECO:0000313" key="23">
    <source>
        <dbReference type="Proteomes" id="UP001275932"/>
    </source>
</evidence>
<sequence length="378" mass="41436">MPETELKSGQQKTSAWLAVLMPVVLLSAIGIISLLSAGEIRGNAYLLVEKQLVWMCVALAAGIFTSFAPLQFWKKVAPFAAVIVLVLLVLVLIPGIGREVKGSRRWLQIGGYVIQPSDMAKAAIVLWLSAYMQIFQRHIKSFFKGVFIPSALIGIFLLPIIKEPDFGTTALCGAVAFLMLFMAGVKIRHVAPFVLIGVAAVSTLVALNPNRMERLFAFLHREEEALGGGYQLTQAIYAFGAGEWLGVGLGEGRQQYSFLPEAHTDFIFANIAEEWGFVGTATVLTLFFIIFIAAILNLKKAPNMFEYLLCLGALLMIIIQTLFNMGVVMGLLPTKGISLPFLSYGGSNLVVMFFFSGILINCIRSWNTPKPIKVTDYE</sequence>
<feature type="transmembrane region" description="Helical" evidence="21">
    <location>
        <begin position="52"/>
        <end position="70"/>
    </location>
</feature>
<reference evidence="22 23" key="1">
    <citation type="submission" date="2022-03" db="EMBL/GenBank/DDBJ databases">
        <title>Novel taxa within the pig intestine.</title>
        <authorList>
            <person name="Wylensek D."/>
            <person name="Bishof K."/>
            <person name="Afrizal A."/>
            <person name="Clavel T."/>
        </authorList>
    </citation>
    <scope>NUCLEOTIDE SEQUENCE [LARGE SCALE GENOMIC DNA]</scope>
    <source>
        <strain evidence="22 23">CLA-KB-P66</strain>
    </source>
</reference>
<comment type="catalytic activity">
    <reaction evidence="20">
        <text>[GlcNAc-(1-&gt;4)-Mur2Ac(oyl-L-Ala-gamma-D-Glu-L-Lys-D-Ala-D-Ala)](n)-di-trans,octa-cis-undecaprenyl diphosphate + beta-D-GlcNAc-(1-&gt;4)-Mur2Ac(oyl-L-Ala-gamma-D-Glu-L-Lys-D-Ala-D-Ala)-di-trans,octa-cis-undecaprenyl diphosphate = [GlcNAc-(1-&gt;4)-Mur2Ac(oyl-L-Ala-gamma-D-Glu-L-Lys-D-Ala-D-Ala)](n+1)-di-trans,octa-cis-undecaprenyl diphosphate + di-trans,octa-cis-undecaprenyl diphosphate + H(+)</text>
        <dbReference type="Rhea" id="RHEA:23708"/>
        <dbReference type="Rhea" id="RHEA-COMP:9602"/>
        <dbReference type="Rhea" id="RHEA-COMP:9603"/>
        <dbReference type="ChEBI" id="CHEBI:15378"/>
        <dbReference type="ChEBI" id="CHEBI:58405"/>
        <dbReference type="ChEBI" id="CHEBI:60033"/>
        <dbReference type="ChEBI" id="CHEBI:78435"/>
        <dbReference type="EC" id="2.4.99.28"/>
    </reaction>
</comment>
<accession>A0ABU4WHP1</accession>
<proteinExistence type="inferred from homology"/>
<keyword evidence="4" id="KW-0132">Cell division</keyword>
<evidence type="ECO:0000256" key="3">
    <source>
        <dbReference type="ARBA" id="ARBA00022475"/>
    </source>
</evidence>
<dbReference type="EC" id="2.4.99.28" evidence="19"/>
<feature type="transmembrane region" description="Helical" evidence="21">
    <location>
        <begin position="275"/>
        <end position="296"/>
    </location>
</feature>
<evidence type="ECO:0000256" key="12">
    <source>
        <dbReference type="ARBA" id="ARBA00023306"/>
    </source>
</evidence>
<evidence type="ECO:0000256" key="19">
    <source>
        <dbReference type="ARBA" id="ARBA00044770"/>
    </source>
</evidence>
<feature type="transmembrane region" description="Helical" evidence="21">
    <location>
        <begin position="15"/>
        <end position="40"/>
    </location>
</feature>
<feature type="transmembrane region" description="Helical" evidence="21">
    <location>
        <begin position="308"/>
        <end position="332"/>
    </location>
</feature>
<evidence type="ECO:0000256" key="18">
    <source>
        <dbReference type="ARBA" id="ARBA00041418"/>
    </source>
</evidence>
<evidence type="ECO:0000256" key="4">
    <source>
        <dbReference type="ARBA" id="ARBA00022618"/>
    </source>
</evidence>
<keyword evidence="8" id="KW-0133">Cell shape</keyword>
<keyword evidence="10 21" id="KW-1133">Transmembrane helix</keyword>
<keyword evidence="7 21" id="KW-0812">Transmembrane</keyword>
<gene>
    <name evidence="22" type="primary">ftsW</name>
    <name evidence="22" type="ORF">MOX91_07780</name>
</gene>
<keyword evidence="3" id="KW-1003">Cell membrane</keyword>
<comment type="caution">
    <text evidence="22">The sequence shown here is derived from an EMBL/GenBank/DDBJ whole genome shotgun (WGS) entry which is preliminary data.</text>
</comment>
<dbReference type="NCBIfam" id="TIGR02614">
    <property type="entry name" value="ftsW"/>
    <property type="match status" value="1"/>
</dbReference>
<feature type="transmembrane region" description="Helical" evidence="21">
    <location>
        <begin position="142"/>
        <end position="160"/>
    </location>
</feature>
<dbReference type="Proteomes" id="UP001275932">
    <property type="component" value="Unassembled WGS sequence"/>
</dbReference>
<dbReference type="InterPro" id="IPR001182">
    <property type="entry name" value="FtsW/RodA"/>
</dbReference>
<comment type="pathway">
    <text evidence="2">Cell wall biogenesis; peptidoglycan biosynthesis.</text>
</comment>
<evidence type="ECO:0000256" key="20">
    <source>
        <dbReference type="ARBA" id="ARBA00049902"/>
    </source>
</evidence>
<dbReference type="InterPro" id="IPR013437">
    <property type="entry name" value="FtsW"/>
</dbReference>
<evidence type="ECO:0000256" key="10">
    <source>
        <dbReference type="ARBA" id="ARBA00022989"/>
    </source>
</evidence>
<dbReference type="EMBL" id="JALBUT010000009">
    <property type="protein sequence ID" value="MDX8416072.1"/>
    <property type="molecule type" value="Genomic_DNA"/>
</dbReference>
<evidence type="ECO:0000256" key="9">
    <source>
        <dbReference type="ARBA" id="ARBA00022984"/>
    </source>
</evidence>
<organism evidence="22 23">
    <name type="scientific">Intestinicryptomonas porci</name>
    <dbReference type="NCBI Taxonomy" id="2926320"/>
    <lineage>
        <taxon>Bacteria</taxon>
        <taxon>Pseudomonadati</taxon>
        <taxon>Verrucomicrobiota</taxon>
        <taxon>Opitutia</taxon>
        <taxon>Opitutales</taxon>
        <taxon>Intestinicryptomonaceae</taxon>
        <taxon>Intestinicryptomonas</taxon>
    </lineage>
</organism>